<dbReference type="OrthoDB" id="5572038at2"/>
<accession>A0A1I3IAH6</accession>
<proteinExistence type="predicted"/>
<dbReference type="AlphaFoldDB" id="A0A1I3IAH6"/>
<dbReference type="EMBL" id="NITY01000010">
    <property type="protein sequence ID" value="PHM39420.1"/>
    <property type="molecule type" value="Genomic_DNA"/>
</dbReference>
<evidence type="ECO:0000313" key="4">
    <source>
        <dbReference type="Proteomes" id="UP000224607"/>
    </source>
</evidence>
<protein>
    <submittedName>
        <fullName evidence="2">Uncharacterized protein</fullName>
    </submittedName>
</protein>
<dbReference type="Proteomes" id="UP000198919">
    <property type="component" value="Unassembled WGS sequence"/>
</dbReference>
<dbReference type="RefSeq" id="WP_092507225.1">
    <property type="nucleotide sequence ID" value="NZ_CAWNQB010000002.1"/>
</dbReference>
<reference evidence="3" key="2">
    <citation type="submission" date="2016-10" db="EMBL/GenBank/DDBJ databases">
        <authorList>
            <person name="Varghese N."/>
            <person name="Submissions S."/>
        </authorList>
    </citation>
    <scope>NUCLEOTIDE SEQUENCE [LARGE SCALE GENOMIC DNA]</scope>
    <source>
        <strain evidence="3">DSM 17908</strain>
    </source>
</reference>
<dbReference type="Proteomes" id="UP000224607">
    <property type="component" value="Unassembled WGS sequence"/>
</dbReference>
<sequence>MPIANIVNEVLIKTRIYFDLKTQNKYYEEPTRLELPENKRQFYSQEERAKKLEILTKTRSRIMDGQSPYQKNEILQSIQGENHVGNCGEYSCKAFEYLKFESDNIRLLYNRPFDITIIHIKSPINRFEHAFVMLSDNYLNQFLDKGNLSDLFSRPHNSDIWICDPWANIACLLRDYPFEWKVKMRKWNERGKLLTYFGKTLSPTDFNVYTLIDHGIKSVEFNENVNTRG</sequence>
<gene>
    <name evidence="2" type="ORF">SAMN05421680_101260</name>
    <name evidence="1" type="ORF">Xmau_02762</name>
</gene>
<reference evidence="2" key="1">
    <citation type="submission" date="2016-10" db="EMBL/GenBank/DDBJ databases">
        <authorList>
            <person name="de Groot N.N."/>
        </authorList>
    </citation>
    <scope>NUCLEOTIDE SEQUENCE [LARGE SCALE GENOMIC DNA]</scope>
    <source>
        <strain evidence="2">DSM 17908</strain>
    </source>
</reference>
<evidence type="ECO:0000313" key="3">
    <source>
        <dbReference type="Proteomes" id="UP000198919"/>
    </source>
</evidence>
<evidence type="ECO:0000313" key="2">
    <source>
        <dbReference type="EMBL" id="SFI45004.1"/>
    </source>
</evidence>
<organism evidence="2 3">
    <name type="scientific">Xenorhabdus mauleonii</name>
    <dbReference type="NCBI Taxonomy" id="351675"/>
    <lineage>
        <taxon>Bacteria</taxon>
        <taxon>Pseudomonadati</taxon>
        <taxon>Pseudomonadota</taxon>
        <taxon>Gammaproteobacteria</taxon>
        <taxon>Enterobacterales</taxon>
        <taxon>Morganellaceae</taxon>
        <taxon>Xenorhabdus</taxon>
    </lineage>
</organism>
<dbReference type="EMBL" id="FORG01000001">
    <property type="protein sequence ID" value="SFI45004.1"/>
    <property type="molecule type" value="Genomic_DNA"/>
</dbReference>
<evidence type="ECO:0000313" key="1">
    <source>
        <dbReference type="EMBL" id="PHM39420.1"/>
    </source>
</evidence>
<name>A0A1I3IAH6_9GAMM</name>
<keyword evidence="4" id="KW-1185">Reference proteome</keyword>
<reference evidence="1 4" key="3">
    <citation type="journal article" date="2017" name="Nat. Microbiol.">
        <title>Natural product diversity associated with the nematode symbionts Photorhabdus and Xenorhabdus.</title>
        <authorList>
            <person name="Tobias N.J."/>
            <person name="Wolff H."/>
            <person name="Djahanschiri B."/>
            <person name="Grundmann F."/>
            <person name="Kronenwerth M."/>
            <person name="Shi Y.M."/>
            <person name="Simonyi S."/>
            <person name="Grun P."/>
            <person name="Shapiro-Ilan D."/>
            <person name="Pidot S.J."/>
            <person name="Stinear T.P."/>
            <person name="Ebersberger I."/>
            <person name="Bode H.B."/>
        </authorList>
    </citation>
    <scope>NUCLEOTIDE SEQUENCE [LARGE SCALE GENOMIC DNA]</scope>
    <source>
        <strain evidence="1 4">DSM 17908</strain>
    </source>
</reference>